<name>A0A834Z3G2_TETSI</name>
<dbReference type="PANTHER" id="PTHR36397">
    <property type="entry name" value="OSJNBA0081L15.1 PROTEIN"/>
    <property type="match status" value="1"/>
</dbReference>
<organism evidence="1 2">
    <name type="scientific">Tetracentron sinense</name>
    <name type="common">Spur-leaf</name>
    <dbReference type="NCBI Taxonomy" id="13715"/>
    <lineage>
        <taxon>Eukaryota</taxon>
        <taxon>Viridiplantae</taxon>
        <taxon>Streptophyta</taxon>
        <taxon>Embryophyta</taxon>
        <taxon>Tracheophyta</taxon>
        <taxon>Spermatophyta</taxon>
        <taxon>Magnoliopsida</taxon>
        <taxon>Trochodendrales</taxon>
        <taxon>Trochodendraceae</taxon>
        <taxon>Tetracentron</taxon>
    </lineage>
</organism>
<evidence type="ECO:0000313" key="2">
    <source>
        <dbReference type="Proteomes" id="UP000655225"/>
    </source>
</evidence>
<evidence type="ECO:0000313" key="1">
    <source>
        <dbReference type="EMBL" id="KAF8399770.1"/>
    </source>
</evidence>
<accession>A0A834Z3G2</accession>
<dbReference type="PANTHER" id="PTHR36397:SF1">
    <property type="entry name" value="OS04G0482900 PROTEIN"/>
    <property type="match status" value="1"/>
</dbReference>
<dbReference type="AlphaFoldDB" id="A0A834Z3G2"/>
<dbReference type="Proteomes" id="UP000655225">
    <property type="component" value="Unassembled WGS sequence"/>
</dbReference>
<keyword evidence="2" id="KW-1185">Reference proteome</keyword>
<proteinExistence type="predicted"/>
<protein>
    <submittedName>
        <fullName evidence="1">Uncharacterized protein</fullName>
    </submittedName>
</protein>
<dbReference type="OrthoDB" id="4237at2759"/>
<sequence>MDQRERERDRMAMASNLVTFQKVRDVAINGGFCHKGSKFSSERKSETEITSPTKLLKLRHRPRISAFVAFPPAIPPQRIMGELANQKVQCGESVTIEGQSYTISAVIHQYQLWKGKYESSEKKLDVQSTGRYILNLYLENLPQQS</sequence>
<reference evidence="1 2" key="1">
    <citation type="submission" date="2020-04" db="EMBL/GenBank/DDBJ databases">
        <title>Plant Genome Project.</title>
        <authorList>
            <person name="Zhang R.-G."/>
        </authorList>
    </citation>
    <scope>NUCLEOTIDE SEQUENCE [LARGE SCALE GENOMIC DNA]</scope>
    <source>
        <strain evidence="1">YNK0</strain>
        <tissue evidence="1">Leaf</tissue>
    </source>
</reference>
<dbReference type="EMBL" id="JABCRI010000010">
    <property type="protein sequence ID" value="KAF8399770.1"/>
    <property type="molecule type" value="Genomic_DNA"/>
</dbReference>
<gene>
    <name evidence="1" type="ORF">HHK36_015640</name>
</gene>
<comment type="caution">
    <text evidence="1">The sequence shown here is derived from an EMBL/GenBank/DDBJ whole genome shotgun (WGS) entry which is preliminary data.</text>
</comment>